<organism evidence="7 8">
    <name type="scientific">Streptococcus parauberis</name>
    <dbReference type="NCBI Taxonomy" id="1348"/>
    <lineage>
        <taxon>Bacteria</taxon>
        <taxon>Bacillati</taxon>
        <taxon>Bacillota</taxon>
        <taxon>Bacilli</taxon>
        <taxon>Lactobacillales</taxon>
        <taxon>Streptococcaceae</taxon>
        <taxon>Streptococcus</taxon>
    </lineage>
</organism>
<dbReference type="Pfam" id="PF13458">
    <property type="entry name" value="Peripla_BP_6"/>
    <property type="match status" value="1"/>
</dbReference>
<gene>
    <name evidence="7" type="primary">braC</name>
    <name evidence="7" type="ORF">A9Y57_01776</name>
</gene>
<dbReference type="EMBL" id="NSGR01000009">
    <property type="protein sequence ID" value="PCH11472.1"/>
    <property type="molecule type" value="Genomic_DNA"/>
</dbReference>
<keyword evidence="3 5" id="KW-0732">Signal</keyword>
<feature type="domain" description="Leucine-binding protein" evidence="6">
    <location>
        <begin position="40"/>
        <end position="377"/>
    </location>
</feature>
<proteinExistence type="inferred from homology"/>
<dbReference type="RefSeq" id="WP_096633820.1">
    <property type="nucleotide sequence ID" value="NZ_NSGR01000009.1"/>
</dbReference>
<dbReference type="Proteomes" id="UP000217465">
    <property type="component" value="Unassembled WGS sequence"/>
</dbReference>
<evidence type="ECO:0000313" key="8">
    <source>
        <dbReference type="Proteomes" id="UP000217465"/>
    </source>
</evidence>
<dbReference type="Gene3D" id="3.40.50.2300">
    <property type="match status" value="2"/>
</dbReference>
<evidence type="ECO:0000256" key="5">
    <source>
        <dbReference type="SAM" id="SignalP"/>
    </source>
</evidence>
<evidence type="ECO:0000259" key="6">
    <source>
        <dbReference type="Pfam" id="PF13458"/>
    </source>
</evidence>
<reference evidence="7 8" key="1">
    <citation type="submission" date="2016-06" db="EMBL/GenBank/DDBJ databases">
        <authorList>
            <person name="Haines A.N."/>
            <person name="Council K.R."/>
        </authorList>
    </citation>
    <scope>NUCLEOTIDE SEQUENCE [LARGE SCALE GENOMIC DNA]</scope>
    <source>
        <strain evidence="7 8">SP158-29</strain>
    </source>
</reference>
<comment type="caution">
    <text evidence="7">The sequence shown here is derived from an EMBL/GenBank/DDBJ whole genome shotgun (WGS) entry which is preliminary data.</text>
</comment>
<evidence type="ECO:0000313" key="7">
    <source>
        <dbReference type="EMBL" id="PCH11472.1"/>
    </source>
</evidence>
<dbReference type="GO" id="GO:0006865">
    <property type="term" value="P:amino acid transport"/>
    <property type="evidence" value="ECO:0007669"/>
    <property type="project" value="UniProtKB-KW"/>
</dbReference>
<accession>A0A854WNC9</accession>
<evidence type="ECO:0000256" key="2">
    <source>
        <dbReference type="ARBA" id="ARBA00022448"/>
    </source>
</evidence>
<dbReference type="PANTHER" id="PTHR30483">
    <property type="entry name" value="LEUCINE-SPECIFIC-BINDING PROTEIN"/>
    <property type="match status" value="1"/>
</dbReference>
<dbReference type="InterPro" id="IPR051010">
    <property type="entry name" value="BCAA_transport"/>
</dbReference>
<protein>
    <submittedName>
        <fullName evidence="7">Leucine-, isoleucine-, valine-, threonine-, and alanine-binding protein</fullName>
    </submittedName>
</protein>
<keyword evidence="2" id="KW-0813">Transport</keyword>
<evidence type="ECO:0000256" key="4">
    <source>
        <dbReference type="ARBA" id="ARBA00022970"/>
    </source>
</evidence>
<dbReference type="InterPro" id="IPR000709">
    <property type="entry name" value="Leu_Ile_Val-bd"/>
</dbReference>
<dbReference type="PRINTS" id="PR00337">
    <property type="entry name" value="LEUILEVALBP"/>
</dbReference>
<dbReference type="PROSITE" id="PS51257">
    <property type="entry name" value="PROKAR_LIPOPROTEIN"/>
    <property type="match status" value="1"/>
</dbReference>
<comment type="similarity">
    <text evidence="1">Belongs to the leucine-binding protein family.</text>
</comment>
<dbReference type="InterPro" id="IPR028082">
    <property type="entry name" value="Peripla_BP_I"/>
</dbReference>
<feature type="signal peptide" evidence="5">
    <location>
        <begin position="1"/>
        <end position="19"/>
    </location>
</feature>
<sequence>MKKSLVLWSMATISLMSLAACDAAPPSSTSNAKGTEIKKTIKLGLNLELTGPVSAYGGAEKVGAQMAVNEINHAGGVYGKKIELVTKDNKSENAESATVTTSLATQNNVNVIVGPATSGAAAAASPNATAAAVPLITPSGTQDDLTIARDGKTYDYIFRTTFIDSYQGDVMSTFATDQLKAKKVFLFYDNSSDYAKGIAKQFKKVYKGKIVAEATYQSGDTDFQSALTKYKNKSFDAVIMPGYYQETGTIIKQAREMGITAPIVGPDGFADDKLVELGGKENVTNVYYLSGYSEKTSKKAAKFAKTFKAKYGSNPSMFAALGYDSVYMAAKASENAKSSKDISKALAKLKDFKGVTGTMTIDKHHNPIKSVSVIGLTKGKETSTTVIQAKK</sequence>
<dbReference type="PANTHER" id="PTHR30483:SF6">
    <property type="entry name" value="PERIPLASMIC BINDING PROTEIN OF ABC TRANSPORTER FOR NATURAL AMINO ACIDS"/>
    <property type="match status" value="1"/>
</dbReference>
<dbReference type="CDD" id="cd06347">
    <property type="entry name" value="PBP1_ABC_LivK_ligand_binding-like"/>
    <property type="match status" value="1"/>
</dbReference>
<evidence type="ECO:0000256" key="1">
    <source>
        <dbReference type="ARBA" id="ARBA00010062"/>
    </source>
</evidence>
<dbReference type="AlphaFoldDB" id="A0A854WNC9"/>
<dbReference type="SUPFAM" id="SSF53822">
    <property type="entry name" value="Periplasmic binding protein-like I"/>
    <property type="match status" value="1"/>
</dbReference>
<evidence type="ECO:0000256" key="3">
    <source>
        <dbReference type="ARBA" id="ARBA00022729"/>
    </source>
</evidence>
<name>A0A854WNC9_9STRE</name>
<keyword evidence="4" id="KW-0029">Amino-acid transport</keyword>
<feature type="chain" id="PRO_5039445810" evidence="5">
    <location>
        <begin position="20"/>
        <end position="391"/>
    </location>
</feature>
<dbReference type="InterPro" id="IPR028081">
    <property type="entry name" value="Leu-bd"/>
</dbReference>